<evidence type="ECO:0000256" key="4">
    <source>
        <dbReference type="ARBA" id="ARBA00023136"/>
    </source>
</evidence>
<feature type="transmembrane region" description="Helical" evidence="5">
    <location>
        <begin position="404"/>
        <end position="424"/>
    </location>
</feature>
<evidence type="ECO:0000313" key="7">
    <source>
        <dbReference type="Ensembl" id="ENSLACP00000020865.1"/>
    </source>
</evidence>
<reference evidence="8" key="1">
    <citation type="submission" date="2011-08" db="EMBL/GenBank/DDBJ databases">
        <title>The draft genome of Latimeria chalumnae.</title>
        <authorList>
            <person name="Di Palma F."/>
            <person name="Alfoldi J."/>
            <person name="Johnson J."/>
            <person name="Berlin A."/>
            <person name="Gnerre S."/>
            <person name="Jaffe D."/>
            <person name="MacCallum I."/>
            <person name="Young S."/>
            <person name="Walker B.J."/>
            <person name="Lander E."/>
            <person name="Lindblad-Toh K."/>
        </authorList>
    </citation>
    <scope>NUCLEOTIDE SEQUENCE [LARGE SCALE GENOMIC DNA]</scope>
    <source>
        <strain evidence="8">Wild caught</strain>
    </source>
</reference>
<feature type="transmembrane region" description="Helical" evidence="5">
    <location>
        <begin position="283"/>
        <end position="304"/>
    </location>
</feature>
<dbReference type="InterPro" id="IPR002645">
    <property type="entry name" value="STAS_dom"/>
</dbReference>
<dbReference type="NCBIfam" id="TIGR00815">
    <property type="entry name" value="sulP"/>
    <property type="match status" value="1"/>
</dbReference>
<feature type="transmembrane region" description="Helical" evidence="5">
    <location>
        <begin position="458"/>
        <end position="489"/>
    </location>
</feature>
<dbReference type="Pfam" id="PF00916">
    <property type="entry name" value="Sulfate_transp"/>
    <property type="match status" value="1"/>
</dbReference>
<dbReference type="OMA" id="ICWGLVD"/>
<dbReference type="InterPro" id="IPR001902">
    <property type="entry name" value="SLC26A/SulP_fam"/>
</dbReference>
<dbReference type="PANTHER" id="PTHR11814">
    <property type="entry name" value="SULFATE TRANSPORTER"/>
    <property type="match status" value="1"/>
</dbReference>
<gene>
    <name evidence="7" type="primary">SLC26A10</name>
</gene>
<dbReference type="Ensembl" id="ENSLACT00000021005.1">
    <property type="protein sequence ID" value="ENSLACP00000020865.1"/>
    <property type="gene ID" value="ENSLACG00000018331.1"/>
</dbReference>
<dbReference type="FunCoup" id="H3BG44">
    <property type="interactions" value="9"/>
</dbReference>
<dbReference type="Gene3D" id="3.30.750.24">
    <property type="entry name" value="STAS domain"/>
    <property type="match status" value="1"/>
</dbReference>
<dbReference type="GO" id="GO:0055085">
    <property type="term" value="P:transmembrane transport"/>
    <property type="evidence" value="ECO:0007669"/>
    <property type="project" value="InterPro"/>
</dbReference>
<proteinExistence type="predicted"/>
<dbReference type="EMBL" id="AFYH01001428">
    <property type="status" value="NOT_ANNOTATED_CDS"/>
    <property type="molecule type" value="Genomic_DNA"/>
</dbReference>
<dbReference type="eggNOG" id="KOG0236">
    <property type="taxonomic scope" value="Eukaryota"/>
</dbReference>
<evidence type="ECO:0000313" key="8">
    <source>
        <dbReference type="Proteomes" id="UP000008672"/>
    </source>
</evidence>
<evidence type="ECO:0000259" key="6">
    <source>
        <dbReference type="PROSITE" id="PS50801"/>
    </source>
</evidence>
<sequence length="690" mass="76366">KMSGVGVYRSIYTEDQFKQIYGTPKEDIKTSKKIKEKIFKKCACSTDVWVKFVKARIPIFSWLPRYKLKKWLLGDAVAGLTVGIVHIPQGMAFALLTSVAPIYGLYTSFFPVLLYLFFGTGRHVSTGTFAVLSLMTGSVIERLVPRTNDLNSTAVDLADVEQRRIGVAAAVAFLMGIMMLCMFALQLGFLSTYLSDPIIKAFTNGAAFHVTVSQIQNMLGLRLPRFTGPFTIFKTLASVFKALPLTNVTELVISLMCLAVLIFAKEINMRFRHKLRTPIPMEILMVIVATGIAFASSLDTQYNIEIVGDIPAGFPSPKFPSLELMPHIVGDTVAITFVGYAVSVSLAMIYADKHRYTIDPNQELLAHGLSNTISSLFSCFPSSATLATTNILESAGGNTQLSGFFTSVIVLVVLLLVGPLFYYLPKAVLACINVTSLRQMFLQFQDLPELWRISRIDFLVWMVTWFAVVVLNVDLGLAVGVIFSMMMVICRTQRRAGCSVLGRAPNTEIYRPVKRHSKLDEIAGVCNRRWAAGPIHFGEIIFFKANGASQNVHRVPAILCLLVSPSKHTRAEVFTRSEGDALQHNSNENNIYIDRADDEEIQAVIISCSSVTFIDASGARLFTQMCKDCQKSGINIYLAECNSSVLKMLSCTGLMKHLSPQHVFVTVHDAVAFVEQNKESKTQKTTTIWV</sequence>
<feature type="domain" description="STAS" evidence="6">
    <location>
        <begin position="538"/>
        <end position="674"/>
    </location>
</feature>
<organism evidence="7 8">
    <name type="scientific">Latimeria chalumnae</name>
    <name type="common">Coelacanth</name>
    <dbReference type="NCBI Taxonomy" id="7897"/>
    <lineage>
        <taxon>Eukaryota</taxon>
        <taxon>Metazoa</taxon>
        <taxon>Chordata</taxon>
        <taxon>Craniata</taxon>
        <taxon>Vertebrata</taxon>
        <taxon>Euteleostomi</taxon>
        <taxon>Coelacanthiformes</taxon>
        <taxon>Coelacanthidae</taxon>
        <taxon>Latimeria</taxon>
    </lineage>
</organism>
<dbReference type="EMBL" id="AFYH01001426">
    <property type="status" value="NOT_ANNOTATED_CDS"/>
    <property type="molecule type" value="Genomic_DNA"/>
</dbReference>
<comment type="subcellular location">
    <subcellularLocation>
        <location evidence="1">Membrane</location>
        <topology evidence="1">Multi-pass membrane protein</topology>
    </subcellularLocation>
</comment>
<feature type="transmembrane region" description="Helical" evidence="5">
    <location>
        <begin position="324"/>
        <end position="351"/>
    </location>
</feature>
<dbReference type="InParanoid" id="H3BG44"/>
<dbReference type="PROSITE" id="PS50801">
    <property type="entry name" value="STAS"/>
    <property type="match status" value="1"/>
</dbReference>
<accession>H3BG44</accession>
<evidence type="ECO:0000256" key="3">
    <source>
        <dbReference type="ARBA" id="ARBA00022989"/>
    </source>
</evidence>
<dbReference type="EMBL" id="AFYH01001427">
    <property type="status" value="NOT_ANNOTATED_CDS"/>
    <property type="molecule type" value="Genomic_DNA"/>
</dbReference>
<feature type="transmembrane region" description="Helical" evidence="5">
    <location>
        <begin position="165"/>
        <end position="185"/>
    </location>
</feature>
<dbReference type="SUPFAM" id="SSF52091">
    <property type="entry name" value="SpoIIaa-like"/>
    <property type="match status" value="1"/>
</dbReference>
<dbReference type="InterPro" id="IPR011547">
    <property type="entry name" value="SLC26A/SulP_dom"/>
</dbReference>
<dbReference type="HOGENOM" id="CLU_003182_9_4_1"/>
<keyword evidence="8" id="KW-1185">Reference proteome</keyword>
<evidence type="ECO:0000256" key="5">
    <source>
        <dbReference type="SAM" id="Phobius"/>
    </source>
</evidence>
<dbReference type="EMBL" id="AFYH01001425">
    <property type="status" value="NOT_ANNOTATED_CDS"/>
    <property type="molecule type" value="Genomic_DNA"/>
</dbReference>
<keyword evidence="3 5" id="KW-1133">Transmembrane helix</keyword>
<dbReference type="STRING" id="7897.ENSLACP00000020865"/>
<dbReference type="InterPro" id="IPR036513">
    <property type="entry name" value="STAS_dom_sf"/>
</dbReference>
<dbReference type="Proteomes" id="UP000008672">
    <property type="component" value="Unassembled WGS sequence"/>
</dbReference>
<name>H3BG44_LATCH</name>
<dbReference type="GO" id="GO:0016020">
    <property type="term" value="C:membrane"/>
    <property type="evidence" value="ECO:0007669"/>
    <property type="project" value="UniProtKB-SubCell"/>
</dbReference>
<keyword evidence="4 5" id="KW-0472">Membrane</keyword>
<dbReference type="AlphaFoldDB" id="H3BG44"/>
<dbReference type="GeneTree" id="ENSGT01150000286960"/>
<dbReference type="CDD" id="cd07042">
    <property type="entry name" value="STAS_SulP_like_sulfate_transporter"/>
    <property type="match status" value="1"/>
</dbReference>
<keyword evidence="2 5" id="KW-0812">Transmembrane</keyword>
<evidence type="ECO:0000256" key="2">
    <source>
        <dbReference type="ARBA" id="ARBA00022692"/>
    </source>
</evidence>
<dbReference type="Pfam" id="PF01740">
    <property type="entry name" value="STAS"/>
    <property type="match status" value="1"/>
</dbReference>
<reference evidence="7" key="2">
    <citation type="submission" date="2025-08" db="UniProtKB">
        <authorList>
            <consortium name="Ensembl"/>
        </authorList>
    </citation>
    <scope>IDENTIFICATION</scope>
</reference>
<evidence type="ECO:0000256" key="1">
    <source>
        <dbReference type="ARBA" id="ARBA00004141"/>
    </source>
</evidence>
<feature type="transmembrane region" description="Helical" evidence="5">
    <location>
        <begin position="242"/>
        <end position="263"/>
    </location>
</feature>
<reference evidence="7" key="3">
    <citation type="submission" date="2025-09" db="UniProtKB">
        <authorList>
            <consortium name="Ensembl"/>
        </authorList>
    </citation>
    <scope>IDENTIFICATION</scope>
</reference>
<protein>
    <submittedName>
        <fullName evidence="7">Solute carrier family 26 member 10</fullName>
    </submittedName>
</protein>
<feature type="transmembrane region" description="Helical" evidence="5">
    <location>
        <begin position="93"/>
        <end position="118"/>
    </location>
</feature>